<dbReference type="CDD" id="cd00075">
    <property type="entry name" value="HATPase"/>
    <property type="match status" value="1"/>
</dbReference>
<evidence type="ECO:0000256" key="3">
    <source>
        <dbReference type="ARBA" id="ARBA00012438"/>
    </source>
</evidence>
<evidence type="ECO:0000256" key="9">
    <source>
        <dbReference type="ARBA" id="ARBA00023012"/>
    </source>
</evidence>
<dbReference type="EMBL" id="DXFA01000102">
    <property type="protein sequence ID" value="HIX48504.1"/>
    <property type="molecule type" value="Genomic_DNA"/>
</dbReference>
<comment type="subcellular location">
    <subcellularLocation>
        <location evidence="2">Membrane</location>
    </subcellularLocation>
</comment>
<feature type="domain" description="Histidine kinase" evidence="12">
    <location>
        <begin position="251"/>
        <end position="465"/>
    </location>
</feature>
<dbReference type="InterPro" id="IPR036890">
    <property type="entry name" value="HATPase_C_sf"/>
</dbReference>
<dbReference type="Pfam" id="PF00672">
    <property type="entry name" value="HAMP"/>
    <property type="match status" value="1"/>
</dbReference>
<dbReference type="InterPro" id="IPR050428">
    <property type="entry name" value="TCS_sensor_his_kinase"/>
</dbReference>
<reference evidence="14" key="1">
    <citation type="journal article" date="2021" name="PeerJ">
        <title>Extensive microbial diversity within the chicken gut microbiome revealed by metagenomics and culture.</title>
        <authorList>
            <person name="Gilroy R."/>
            <person name="Ravi A."/>
            <person name="Getino M."/>
            <person name="Pursley I."/>
            <person name="Horton D.L."/>
            <person name="Alikhan N.F."/>
            <person name="Baker D."/>
            <person name="Gharbi K."/>
            <person name="Hall N."/>
            <person name="Watson M."/>
            <person name="Adriaenssens E.M."/>
            <person name="Foster-Nyarko E."/>
            <person name="Jarju S."/>
            <person name="Secka A."/>
            <person name="Antonio M."/>
            <person name="Oren A."/>
            <person name="Chaudhuri R.R."/>
            <person name="La Ragione R."/>
            <person name="Hildebrand F."/>
            <person name="Pallen M.J."/>
        </authorList>
    </citation>
    <scope>NUCLEOTIDE SEQUENCE</scope>
    <source>
        <strain evidence="14">ChiSjej5B23-15282</strain>
    </source>
</reference>
<evidence type="ECO:0000256" key="4">
    <source>
        <dbReference type="ARBA" id="ARBA00022553"/>
    </source>
</evidence>
<sequence length="470" mass="52266">MKFRVKFSLCMIGLMSVLFGIGGSLLLNVSFDRAVDREREELYSVYQMVSGTLRVIGEINGSLTCEDISDTIFKTTGQDEGLWEMIRFREDGERLIYEDGDTSLTVSGQMPEKGTCDIRRQTQGERELLFLSGALLTDAGKVRLDMARDVTELYEERQGWHRIYQGVFILMVILCALMSYSTALLLTGNLEKLSGTVRKIADGDLSSRADTGSGDEFGQLGMDFNRMADHLEETIRGLNDEVERQERFIGDFSHELKTPMTSIIGYGDLIRSGMLDGSEAAEAGDYIVSEGKRLEILSMKLLDMIMAKNRPPVFVRTSPAELVRRLTEKTASAYGERGIALDVRTEQGELLLEPDLVYCLLRNLVENAANAMPDTGGDIRITERVRDGKCFIFVRDNGRGIPEDSLAHLTEAFYRVDRSRSRRAGGAGLGLSLCREIAEAHGGCIRFKSRLGKGTVVMAVLKGERNEQPG</sequence>
<dbReference type="CDD" id="cd00082">
    <property type="entry name" value="HisKA"/>
    <property type="match status" value="1"/>
</dbReference>
<dbReference type="PANTHER" id="PTHR45436">
    <property type="entry name" value="SENSOR HISTIDINE KINASE YKOH"/>
    <property type="match status" value="1"/>
</dbReference>
<dbReference type="Gene3D" id="6.10.340.10">
    <property type="match status" value="1"/>
</dbReference>
<keyword evidence="8 11" id="KW-1133">Transmembrane helix</keyword>
<dbReference type="PROSITE" id="PS50885">
    <property type="entry name" value="HAMP"/>
    <property type="match status" value="1"/>
</dbReference>
<feature type="transmembrane region" description="Helical" evidence="11">
    <location>
        <begin position="6"/>
        <end position="29"/>
    </location>
</feature>
<evidence type="ECO:0000256" key="6">
    <source>
        <dbReference type="ARBA" id="ARBA00022692"/>
    </source>
</evidence>
<keyword evidence="6 11" id="KW-0812">Transmembrane</keyword>
<evidence type="ECO:0000256" key="1">
    <source>
        <dbReference type="ARBA" id="ARBA00000085"/>
    </source>
</evidence>
<dbReference type="PANTHER" id="PTHR45436:SF5">
    <property type="entry name" value="SENSOR HISTIDINE KINASE TRCS"/>
    <property type="match status" value="1"/>
</dbReference>
<accession>A0A9D2ATG0</accession>
<dbReference type="PRINTS" id="PR00344">
    <property type="entry name" value="BCTRLSENSOR"/>
</dbReference>
<evidence type="ECO:0000256" key="11">
    <source>
        <dbReference type="SAM" id="Phobius"/>
    </source>
</evidence>
<keyword evidence="7 14" id="KW-0418">Kinase</keyword>
<dbReference type="SUPFAM" id="SSF158472">
    <property type="entry name" value="HAMP domain-like"/>
    <property type="match status" value="1"/>
</dbReference>
<dbReference type="InterPro" id="IPR003594">
    <property type="entry name" value="HATPase_dom"/>
</dbReference>
<dbReference type="InterPro" id="IPR003661">
    <property type="entry name" value="HisK_dim/P_dom"/>
</dbReference>
<dbReference type="SMART" id="SM00387">
    <property type="entry name" value="HATPase_c"/>
    <property type="match status" value="1"/>
</dbReference>
<comment type="catalytic activity">
    <reaction evidence="1">
        <text>ATP + protein L-histidine = ADP + protein N-phospho-L-histidine.</text>
        <dbReference type="EC" id="2.7.13.3"/>
    </reaction>
</comment>
<dbReference type="Pfam" id="PF00512">
    <property type="entry name" value="HisKA"/>
    <property type="match status" value="1"/>
</dbReference>
<gene>
    <name evidence="14" type="ORF">H9981_05780</name>
</gene>
<keyword evidence="5" id="KW-0808">Transferase</keyword>
<evidence type="ECO:0000259" key="13">
    <source>
        <dbReference type="PROSITE" id="PS50885"/>
    </source>
</evidence>
<feature type="transmembrane region" description="Helical" evidence="11">
    <location>
        <begin position="167"/>
        <end position="186"/>
    </location>
</feature>
<dbReference type="GO" id="GO:0000155">
    <property type="term" value="F:phosphorelay sensor kinase activity"/>
    <property type="evidence" value="ECO:0007669"/>
    <property type="project" value="InterPro"/>
</dbReference>
<evidence type="ECO:0000256" key="2">
    <source>
        <dbReference type="ARBA" id="ARBA00004370"/>
    </source>
</evidence>
<dbReference type="InterPro" id="IPR004358">
    <property type="entry name" value="Sig_transdc_His_kin-like_C"/>
</dbReference>
<evidence type="ECO:0000256" key="8">
    <source>
        <dbReference type="ARBA" id="ARBA00022989"/>
    </source>
</evidence>
<dbReference type="SUPFAM" id="SSF55874">
    <property type="entry name" value="ATPase domain of HSP90 chaperone/DNA topoisomerase II/histidine kinase"/>
    <property type="match status" value="1"/>
</dbReference>
<evidence type="ECO:0000256" key="7">
    <source>
        <dbReference type="ARBA" id="ARBA00022777"/>
    </source>
</evidence>
<dbReference type="EC" id="2.7.13.3" evidence="3"/>
<organism evidence="14 15">
    <name type="scientific">Candidatus Mediterraneibacter caccavium</name>
    <dbReference type="NCBI Taxonomy" id="2838661"/>
    <lineage>
        <taxon>Bacteria</taxon>
        <taxon>Bacillati</taxon>
        <taxon>Bacillota</taxon>
        <taxon>Clostridia</taxon>
        <taxon>Lachnospirales</taxon>
        <taxon>Lachnospiraceae</taxon>
        <taxon>Mediterraneibacter</taxon>
    </lineage>
</organism>
<keyword evidence="9" id="KW-0902">Two-component regulatory system</keyword>
<evidence type="ECO:0000313" key="15">
    <source>
        <dbReference type="Proteomes" id="UP000824243"/>
    </source>
</evidence>
<dbReference type="PROSITE" id="PS50109">
    <property type="entry name" value="HIS_KIN"/>
    <property type="match status" value="1"/>
</dbReference>
<evidence type="ECO:0000259" key="12">
    <source>
        <dbReference type="PROSITE" id="PS50109"/>
    </source>
</evidence>
<dbReference type="SMART" id="SM00304">
    <property type="entry name" value="HAMP"/>
    <property type="match status" value="1"/>
</dbReference>
<reference evidence="14" key="2">
    <citation type="submission" date="2021-04" db="EMBL/GenBank/DDBJ databases">
        <authorList>
            <person name="Gilroy R."/>
        </authorList>
    </citation>
    <scope>NUCLEOTIDE SEQUENCE</scope>
    <source>
        <strain evidence="14">ChiSjej5B23-15282</strain>
    </source>
</reference>
<dbReference type="AlphaFoldDB" id="A0A9D2ATG0"/>
<dbReference type="Pfam" id="PF02518">
    <property type="entry name" value="HATPase_c"/>
    <property type="match status" value="1"/>
</dbReference>
<dbReference type="Proteomes" id="UP000824243">
    <property type="component" value="Unassembled WGS sequence"/>
</dbReference>
<proteinExistence type="predicted"/>
<dbReference type="Gene3D" id="1.10.287.130">
    <property type="match status" value="1"/>
</dbReference>
<evidence type="ECO:0000313" key="14">
    <source>
        <dbReference type="EMBL" id="HIX48504.1"/>
    </source>
</evidence>
<comment type="caution">
    <text evidence="14">The sequence shown here is derived from an EMBL/GenBank/DDBJ whole genome shotgun (WGS) entry which is preliminary data.</text>
</comment>
<dbReference type="InterPro" id="IPR003660">
    <property type="entry name" value="HAMP_dom"/>
</dbReference>
<dbReference type="SMART" id="SM00388">
    <property type="entry name" value="HisKA"/>
    <property type="match status" value="1"/>
</dbReference>
<evidence type="ECO:0000256" key="10">
    <source>
        <dbReference type="ARBA" id="ARBA00023136"/>
    </source>
</evidence>
<dbReference type="SUPFAM" id="SSF47384">
    <property type="entry name" value="Homodimeric domain of signal transducing histidine kinase"/>
    <property type="match status" value="1"/>
</dbReference>
<dbReference type="InterPro" id="IPR036097">
    <property type="entry name" value="HisK_dim/P_sf"/>
</dbReference>
<protein>
    <recommendedName>
        <fullName evidence="3">histidine kinase</fullName>
        <ecNumber evidence="3">2.7.13.3</ecNumber>
    </recommendedName>
</protein>
<dbReference type="CDD" id="cd06225">
    <property type="entry name" value="HAMP"/>
    <property type="match status" value="1"/>
</dbReference>
<keyword evidence="4" id="KW-0597">Phosphoprotein</keyword>
<dbReference type="Gene3D" id="3.30.565.10">
    <property type="entry name" value="Histidine kinase-like ATPase, C-terminal domain"/>
    <property type="match status" value="1"/>
</dbReference>
<feature type="domain" description="HAMP" evidence="13">
    <location>
        <begin position="184"/>
        <end position="236"/>
    </location>
</feature>
<keyword evidence="10 11" id="KW-0472">Membrane</keyword>
<evidence type="ECO:0000256" key="5">
    <source>
        <dbReference type="ARBA" id="ARBA00022679"/>
    </source>
</evidence>
<name>A0A9D2ATG0_9FIRM</name>
<dbReference type="GO" id="GO:0005886">
    <property type="term" value="C:plasma membrane"/>
    <property type="evidence" value="ECO:0007669"/>
    <property type="project" value="TreeGrafter"/>
</dbReference>
<dbReference type="InterPro" id="IPR005467">
    <property type="entry name" value="His_kinase_dom"/>
</dbReference>